<keyword evidence="3" id="KW-1185">Reference proteome</keyword>
<reference evidence="2" key="1">
    <citation type="journal article" date="2023" name="Science">
        <title>Genome structures resolve the early diversification of teleost fishes.</title>
        <authorList>
            <person name="Parey E."/>
            <person name="Louis A."/>
            <person name="Montfort J."/>
            <person name="Bouchez O."/>
            <person name="Roques C."/>
            <person name="Iampietro C."/>
            <person name="Lluch J."/>
            <person name="Castinel A."/>
            <person name="Donnadieu C."/>
            <person name="Desvignes T."/>
            <person name="Floi Bucao C."/>
            <person name="Jouanno E."/>
            <person name="Wen M."/>
            <person name="Mejri S."/>
            <person name="Dirks R."/>
            <person name="Jansen H."/>
            <person name="Henkel C."/>
            <person name="Chen W.J."/>
            <person name="Zahm M."/>
            <person name="Cabau C."/>
            <person name="Klopp C."/>
            <person name="Thompson A.W."/>
            <person name="Robinson-Rechavi M."/>
            <person name="Braasch I."/>
            <person name="Lecointre G."/>
            <person name="Bobe J."/>
            <person name="Postlethwait J.H."/>
            <person name="Berthelot C."/>
            <person name="Roest Crollius H."/>
            <person name="Guiguen Y."/>
        </authorList>
    </citation>
    <scope>NUCLEOTIDE SEQUENCE</scope>
    <source>
        <strain evidence="2">WJC10195</strain>
    </source>
</reference>
<evidence type="ECO:0000256" key="1">
    <source>
        <dbReference type="SAM" id="MobiDB-lite"/>
    </source>
</evidence>
<sequence length="193" mass="20799">MTVSPVVIGPLGWRLWGQRVTSRFPRPSVWPVSREVRVIQPLERRVLLVVCLSRLAFRISDRSHPVSERDGLISGREMFLYLGLAGACSEQTQHVSAQGSGGAEPYTAHDGMLLITTALSTPRFATPARQMGGMSARVGVAYQAITSSPTPLAIVSKLNRKGMRDTPFAVGPRMPLPVAPPASGPSLLRQTCG</sequence>
<name>A0A9Q1EDD7_SYNKA</name>
<dbReference type="Proteomes" id="UP001152622">
    <property type="component" value="Chromosome 19"/>
</dbReference>
<dbReference type="EMBL" id="JAINUF010000019">
    <property type="protein sequence ID" value="KAJ8336713.1"/>
    <property type="molecule type" value="Genomic_DNA"/>
</dbReference>
<evidence type="ECO:0000313" key="3">
    <source>
        <dbReference type="Proteomes" id="UP001152622"/>
    </source>
</evidence>
<dbReference type="AlphaFoldDB" id="A0A9Q1EDD7"/>
<gene>
    <name evidence="2" type="ORF">SKAU_G00379330</name>
</gene>
<accession>A0A9Q1EDD7</accession>
<comment type="caution">
    <text evidence="2">The sequence shown here is derived from an EMBL/GenBank/DDBJ whole genome shotgun (WGS) entry which is preliminary data.</text>
</comment>
<protein>
    <submittedName>
        <fullName evidence="2">Uncharacterized protein</fullName>
    </submittedName>
</protein>
<organism evidence="2 3">
    <name type="scientific">Synaphobranchus kaupii</name>
    <name type="common">Kaup's arrowtooth eel</name>
    <dbReference type="NCBI Taxonomy" id="118154"/>
    <lineage>
        <taxon>Eukaryota</taxon>
        <taxon>Metazoa</taxon>
        <taxon>Chordata</taxon>
        <taxon>Craniata</taxon>
        <taxon>Vertebrata</taxon>
        <taxon>Euteleostomi</taxon>
        <taxon>Actinopterygii</taxon>
        <taxon>Neopterygii</taxon>
        <taxon>Teleostei</taxon>
        <taxon>Anguilliformes</taxon>
        <taxon>Synaphobranchidae</taxon>
        <taxon>Synaphobranchus</taxon>
    </lineage>
</organism>
<feature type="compositionally biased region" description="Pro residues" evidence="1">
    <location>
        <begin position="174"/>
        <end position="183"/>
    </location>
</feature>
<proteinExistence type="predicted"/>
<evidence type="ECO:0000313" key="2">
    <source>
        <dbReference type="EMBL" id="KAJ8336713.1"/>
    </source>
</evidence>
<feature type="region of interest" description="Disordered" evidence="1">
    <location>
        <begin position="167"/>
        <end position="193"/>
    </location>
</feature>